<gene>
    <name evidence="1" type="ORF">N0V91_005061</name>
</gene>
<reference evidence="1" key="1">
    <citation type="submission" date="2022-10" db="EMBL/GenBank/DDBJ databases">
        <title>Tapping the CABI collections for fungal endophytes: first genome assemblies for Collariella, Neodidymelliopsis, Ascochyta clinopodiicola, Didymella pomorum, Didymosphaeria variabile, Neocosmospora piperis and Neocucurbitaria cava.</title>
        <authorList>
            <person name="Hill R."/>
        </authorList>
    </citation>
    <scope>NUCLEOTIDE SEQUENCE</scope>
    <source>
        <strain evidence="1">IMI 355091</strain>
    </source>
</reference>
<dbReference type="Proteomes" id="UP001140510">
    <property type="component" value="Unassembled WGS sequence"/>
</dbReference>
<dbReference type="AlphaFoldDB" id="A0A9W9D8P9"/>
<accession>A0A9W9D8P9</accession>
<protein>
    <submittedName>
        <fullName evidence="1">Uncharacterized protein</fullName>
    </submittedName>
</protein>
<organism evidence="1 2">
    <name type="scientific">Didymella pomorum</name>
    <dbReference type="NCBI Taxonomy" id="749634"/>
    <lineage>
        <taxon>Eukaryota</taxon>
        <taxon>Fungi</taxon>
        <taxon>Dikarya</taxon>
        <taxon>Ascomycota</taxon>
        <taxon>Pezizomycotina</taxon>
        <taxon>Dothideomycetes</taxon>
        <taxon>Pleosporomycetidae</taxon>
        <taxon>Pleosporales</taxon>
        <taxon>Pleosporineae</taxon>
        <taxon>Didymellaceae</taxon>
        <taxon>Didymella</taxon>
    </lineage>
</organism>
<comment type="caution">
    <text evidence="1">The sequence shown here is derived from an EMBL/GenBank/DDBJ whole genome shotgun (WGS) entry which is preliminary data.</text>
</comment>
<evidence type="ECO:0000313" key="2">
    <source>
        <dbReference type="Proteomes" id="UP001140510"/>
    </source>
</evidence>
<name>A0A9W9D8P9_9PLEO</name>
<keyword evidence="2" id="KW-1185">Reference proteome</keyword>
<sequence>MAENNQRKTVRSGARDAVMKVDTLPLRRYLTTLCVKSDKDHDLIYDSIIHIASFDDKIPPTTLQMPLKLDRRLAIWLGPIRFK</sequence>
<proteinExistence type="predicted"/>
<evidence type="ECO:0000313" key="1">
    <source>
        <dbReference type="EMBL" id="KAJ4405754.1"/>
    </source>
</evidence>
<dbReference type="EMBL" id="JAPEVA010000032">
    <property type="protein sequence ID" value="KAJ4405754.1"/>
    <property type="molecule type" value="Genomic_DNA"/>
</dbReference>